<dbReference type="EMBL" id="BARW01008448">
    <property type="protein sequence ID" value="GAI84498.1"/>
    <property type="molecule type" value="Genomic_DNA"/>
</dbReference>
<proteinExistence type="predicted"/>
<dbReference type="Gene3D" id="3.40.190.10">
    <property type="entry name" value="Periplasmic binding protein-like II"/>
    <property type="match status" value="1"/>
</dbReference>
<dbReference type="SUPFAM" id="SSF53850">
    <property type="entry name" value="Periplasmic binding protein-like II"/>
    <property type="match status" value="1"/>
</dbReference>
<dbReference type="AlphaFoldDB" id="X1RV19"/>
<evidence type="ECO:0008006" key="2">
    <source>
        <dbReference type="Google" id="ProtNLM"/>
    </source>
</evidence>
<dbReference type="Pfam" id="PF01547">
    <property type="entry name" value="SBP_bac_1"/>
    <property type="match status" value="1"/>
</dbReference>
<sequence>MKKLLLISLICILVFSLAITATAKVKLVYWGFPGVTIKGLLPGEYEQKVIDQFEKEYPEVEVELQIIPYDGGIKKVNLSIVAGTTPDILVDNTFRMGKYADA</sequence>
<dbReference type="InterPro" id="IPR006059">
    <property type="entry name" value="SBP"/>
</dbReference>
<organism evidence="1">
    <name type="scientific">marine sediment metagenome</name>
    <dbReference type="NCBI Taxonomy" id="412755"/>
    <lineage>
        <taxon>unclassified sequences</taxon>
        <taxon>metagenomes</taxon>
        <taxon>ecological metagenomes</taxon>
    </lineage>
</organism>
<reference evidence="1" key="1">
    <citation type="journal article" date="2014" name="Front. Microbiol.">
        <title>High frequency of phylogenetically diverse reductive dehalogenase-homologous genes in deep subseafloor sedimentary metagenomes.</title>
        <authorList>
            <person name="Kawai M."/>
            <person name="Futagami T."/>
            <person name="Toyoda A."/>
            <person name="Takaki Y."/>
            <person name="Nishi S."/>
            <person name="Hori S."/>
            <person name="Arai W."/>
            <person name="Tsubouchi T."/>
            <person name="Morono Y."/>
            <person name="Uchiyama I."/>
            <person name="Ito T."/>
            <person name="Fujiyama A."/>
            <person name="Inagaki F."/>
            <person name="Takami H."/>
        </authorList>
    </citation>
    <scope>NUCLEOTIDE SEQUENCE</scope>
    <source>
        <strain evidence="1">Expedition CK06-06</strain>
    </source>
</reference>
<protein>
    <recommendedName>
        <fullName evidence="2">Extracellular solute-binding protein</fullName>
    </recommendedName>
</protein>
<name>X1RV19_9ZZZZ</name>
<comment type="caution">
    <text evidence="1">The sequence shown here is derived from an EMBL/GenBank/DDBJ whole genome shotgun (WGS) entry which is preliminary data.</text>
</comment>
<evidence type="ECO:0000313" key="1">
    <source>
        <dbReference type="EMBL" id="GAI84498.1"/>
    </source>
</evidence>
<accession>X1RV19</accession>
<feature type="non-terminal residue" evidence="1">
    <location>
        <position position="102"/>
    </location>
</feature>
<gene>
    <name evidence="1" type="ORF">S12H4_17307</name>
</gene>